<protein>
    <submittedName>
        <fullName evidence="5">Gluconolactonase</fullName>
    </submittedName>
</protein>
<evidence type="ECO:0000256" key="3">
    <source>
        <dbReference type="PIRSR" id="PIRSR605511-2"/>
    </source>
</evidence>
<dbReference type="GO" id="GO:0046872">
    <property type="term" value="F:metal ion binding"/>
    <property type="evidence" value="ECO:0007669"/>
    <property type="project" value="UniProtKB-KW"/>
</dbReference>
<dbReference type="Pfam" id="PF08450">
    <property type="entry name" value="SGL"/>
    <property type="match status" value="1"/>
</dbReference>
<comment type="caution">
    <text evidence="5">The sequence shown here is derived from an EMBL/GenBank/DDBJ whole genome shotgun (WGS) entry which is preliminary data.</text>
</comment>
<dbReference type="InterPro" id="IPR051262">
    <property type="entry name" value="SMP-30/CGR1_Lactonase"/>
</dbReference>
<sequence length="315" mass="34827">MPAHAGWEPSLRVPDPAIKILDPSFRKYWVSSATVERIATGFRWAEGPVWMGDWRCLLFSDVTGDAIIRWDEITGRIAAYRKPANFSNGNTRDRSGRLVTCEHLTRRVTRTEIDGSITVVADKFEGKSFNSPNDVVSRSDGSIWFTDPAFGPNPSERMARPELPHTVYRVAPDGRVSAMTTDIVGPNGLCFSPDESKLYVVEARTTPRKMRVFDVVENGTKLANSRVLFEAADGGTIDGMRCDADGNLWCGWGQGTDELDGVRVLTPDGKAIAHISLPERCANLCFGGINHDRLFMTSTHSIYSLMTNARGATPW</sequence>
<dbReference type="PANTHER" id="PTHR47572:SF4">
    <property type="entry name" value="LACTONASE DRP35"/>
    <property type="match status" value="1"/>
</dbReference>
<dbReference type="Gene3D" id="2.120.10.30">
    <property type="entry name" value="TolB, C-terminal domain"/>
    <property type="match status" value="1"/>
</dbReference>
<evidence type="ECO:0000256" key="2">
    <source>
        <dbReference type="PIRSR" id="PIRSR605511-1"/>
    </source>
</evidence>
<dbReference type="AlphaFoldDB" id="A0A327KUY6"/>
<dbReference type="SUPFAM" id="SSF63829">
    <property type="entry name" value="Calcium-dependent phosphotriesterase"/>
    <property type="match status" value="1"/>
</dbReference>
<feature type="binding site" evidence="3">
    <location>
        <position position="238"/>
    </location>
    <ligand>
        <name>a divalent metal cation</name>
        <dbReference type="ChEBI" id="CHEBI:60240"/>
    </ligand>
</feature>
<name>A0A327KUY6_9BRAD</name>
<dbReference type="InterPro" id="IPR013658">
    <property type="entry name" value="SGL"/>
</dbReference>
<dbReference type="PRINTS" id="PR01790">
    <property type="entry name" value="SMP30FAMILY"/>
</dbReference>
<feature type="binding site" evidence="3">
    <location>
        <position position="133"/>
    </location>
    <ligand>
        <name>substrate</name>
    </ligand>
</feature>
<dbReference type="Proteomes" id="UP000249130">
    <property type="component" value="Unassembled WGS sequence"/>
</dbReference>
<reference evidence="5 6" key="1">
    <citation type="submission" date="2017-07" db="EMBL/GenBank/DDBJ databases">
        <title>Draft Genome Sequences of Select Purple Nonsulfur Bacteria.</title>
        <authorList>
            <person name="Lasarre B."/>
            <person name="Mckinlay J.B."/>
        </authorList>
    </citation>
    <scope>NUCLEOTIDE SEQUENCE [LARGE SCALE GENOMIC DNA]</scope>
    <source>
        <strain evidence="5 6">DSM 5909</strain>
    </source>
</reference>
<evidence type="ECO:0000256" key="1">
    <source>
        <dbReference type="ARBA" id="ARBA00022801"/>
    </source>
</evidence>
<dbReference type="OrthoDB" id="241638at2"/>
<keyword evidence="1" id="KW-0378">Hydrolase</keyword>
<comment type="cofactor">
    <cofactor evidence="3">
        <name>Zn(2+)</name>
        <dbReference type="ChEBI" id="CHEBI:29105"/>
    </cofactor>
    <text evidence="3">Binds 1 divalent metal cation per subunit.</text>
</comment>
<keyword evidence="3" id="KW-0479">Metal-binding</keyword>
<evidence type="ECO:0000313" key="5">
    <source>
        <dbReference type="EMBL" id="RAI42081.1"/>
    </source>
</evidence>
<feature type="active site" description="Proton donor/acceptor" evidence="2">
    <location>
        <position position="238"/>
    </location>
</feature>
<accession>A0A327KUY6</accession>
<organism evidence="5 6">
    <name type="scientific">Rhodoplanes roseus</name>
    <dbReference type="NCBI Taxonomy" id="29409"/>
    <lineage>
        <taxon>Bacteria</taxon>
        <taxon>Pseudomonadati</taxon>
        <taxon>Pseudomonadota</taxon>
        <taxon>Alphaproteobacteria</taxon>
        <taxon>Hyphomicrobiales</taxon>
        <taxon>Nitrobacteraceae</taxon>
        <taxon>Rhodoplanes</taxon>
    </lineage>
</organism>
<dbReference type="EMBL" id="NPEX01000167">
    <property type="protein sequence ID" value="RAI42081.1"/>
    <property type="molecule type" value="Genomic_DNA"/>
</dbReference>
<dbReference type="GO" id="GO:0016787">
    <property type="term" value="F:hydrolase activity"/>
    <property type="evidence" value="ECO:0007669"/>
    <property type="project" value="UniProtKB-KW"/>
</dbReference>
<dbReference type="InterPro" id="IPR005511">
    <property type="entry name" value="SMP-30"/>
</dbReference>
<proteinExistence type="predicted"/>
<keyword evidence="3" id="KW-0862">Zinc</keyword>
<gene>
    <name evidence="5" type="ORF">CH341_20370</name>
</gene>
<feature type="binding site" evidence="3">
    <location>
        <position position="46"/>
    </location>
    <ligand>
        <name>a divalent metal cation</name>
        <dbReference type="ChEBI" id="CHEBI:60240"/>
    </ligand>
</feature>
<keyword evidence="6" id="KW-1185">Reference proteome</keyword>
<dbReference type="InterPro" id="IPR011042">
    <property type="entry name" value="6-blade_b-propeller_TolB-like"/>
</dbReference>
<evidence type="ECO:0000259" key="4">
    <source>
        <dbReference type="Pfam" id="PF08450"/>
    </source>
</evidence>
<feature type="domain" description="SMP-30/Gluconolactonase/LRE-like region" evidence="4">
    <location>
        <begin position="44"/>
        <end position="300"/>
    </location>
</feature>
<evidence type="ECO:0000313" key="6">
    <source>
        <dbReference type="Proteomes" id="UP000249130"/>
    </source>
</evidence>
<dbReference type="PANTHER" id="PTHR47572">
    <property type="entry name" value="LIPOPROTEIN-RELATED"/>
    <property type="match status" value="1"/>
</dbReference>
<dbReference type="RefSeq" id="WP_111420840.1">
    <property type="nucleotide sequence ID" value="NZ_NPEX01000167.1"/>
</dbReference>
<feature type="binding site" evidence="3">
    <location>
        <position position="187"/>
    </location>
    <ligand>
        <name>a divalent metal cation</name>
        <dbReference type="ChEBI" id="CHEBI:60240"/>
    </ligand>
</feature>